<dbReference type="AlphaFoldDB" id="A0A6G1K610"/>
<dbReference type="OrthoDB" id="5429395at2759"/>
<feature type="compositionally biased region" description="Polar residues" evidence="2">
    <location>
        <begin position="361"/>
        <end position="373"/>
    </location>
</feature>
<dbReference type="Proteomes" id="UP000799428">
    <property type="component" value="Unassembled WGS sequence"/>
</dbReference>
<feature type="compositionally biased region" description="Basic and acidic residues" evidence="2">
    <location>
        <begin position="375"/>
        <end position="388"/>
    </location>
</feature>
<feature type="coiled-coil region" evidence="1">
    <location>
        <begin position="535"/>
        <end position="569"/>
    </location>
</feature>
<feature type="compositionally biased region" description="Polar residues" evidence="2">
    <location>
        <begin position="320"/>
        <end position="343"/>
    </location>
</feature>
<feature type="compositionally biased region" description="Basic residues" evidence="2">
    <location>
        <begin position="410"/>
        <end position="419"/>
    </location>
</feature>
<organism evidence="4 5">
    <name type="scientific">Pleomassaria siparia CBS 279.74</name>
    <dbReference type="NCBI Taxonomy" id="1314801"/>
    <lineage>
        <taxon>Eukaryota</taxon>
        <taxon>Fungi</taxon>
        <taxon>Dikarya</taxon>
        <taxon>Ascomycota</taxon>
        <taxon>Pezizomycotina</taxon>
        <taxon>Dothideomycetes</taxon>
        <taxon>Pleosporomycetidae</taxon>
        <taxon>Pleosporales</taxon>
        <taxon>Pleomassariaceae</taxon>
        <taxon>Pleomassaria</taxon>
    </lineage>
</organism>
<proteinExistence type="predicted"/>
<evidence type="ECO:0000259" key="3">
    <source>
        <dbReference type="Pfam" id="PF15456"/>
    </source>
</evidence>
<protein>
    <recommendedName>
        <fullName evidence="3">Up-regulated during septation protein 1 domain-containing protein</fullName>
    </recommendedName>
</protein>
<evidence type="ECO:0000256" key="1">
    <source>
        <dbReference type="SAM" id="Coils"/>
    </source>
</evidence>
<dbReference type="InterPro" id="IPR029191">
    <property type="entry name" value="Uds1"/>
</dbReference>
<evidence type="ECO:0000313" key="5">
    <source>
        <dbReference type="Proteomes" id="UP000799428"/>
    </source>
</evidence>
<feature type="domain" description="Up-regulated during septation protein 1" evidence="3">
    <location>
        <begin position="457"/>
        <end position="573"/>
    </location>
</feature>
<gene>
    <name evidence="4" type="ORF">K504DRAFT_477668</name>
</gene>
<sequence length="636" mass="70277">MFDMPAFRPLFSNVGHDTHCQLHAAYCRRSLRLYNGRSLHQHSLLSINQMNYPLPRRSKSLRNIQAETDSLSPLAPPLDKSPYSSINHQLQSPAISSKYQLWPVPVPVPVPSAKSPTVGPTFNLSSDKFTALSMGRSPTSLSDTAIPQDTVPFWQRSSSLSRRRKVSVPELGSTMTTVQEQAIDSPTIPGRPPLRKVSTEAFGHERSSSAPGTSWRAGPFGDALMACVTGPTYMQSQQQTYFPDAMEAFNISIQEGLTPLGRPLSPILSPGVKPSLKVDTGSILEGIEMPPEVPPKSPSASRRGSPTPFRRGSPAPLRLTSKSSKTQLITSSATITSGGNTPLSAMETRRSPNTFPAPLSAISNPFSAASPSGMSERRGSPRVEKRDPMQPAASHSRNTSDTSVMDRGRPVRRTSKRQRSCSEANTPETPVDNWTLASGMRVPEASRRMNSADKRHLHKQACDQAEKFEVLNKRDVSAMSRELRALDERCDYLRRTYKSLRAGRQKLHGRMISYLKRGETVIFSRESLLKQEEALAELDVSIDEFIQKLEQAENRRLRLRQKLLEHVAAALVLDPAAASRVEIAESTPPRSPVKAESPVRIERRDVESIKIYADGHVLNLFSDIEQAIGKMCEQTC</sequence>
<name>A0A6G1K610_9PLEO</name>
<feature type="region of interest" description="Disordered" evidence="2">
    <location>
        <begin position="286"/>
        <end position="434"/>
    </location>
</feature>
<keyword evidence="1" id="KW-0175">Coiled coil</keyword>
<keyword evidence="5" id="KW-1185">Reference proteome</keyword>
<evidence type="ECO:0000256" key="2">
    <source>
        <dbReference type="SAM" id="MobiDB-lite"/>
    </source>
</evidence>
<feature type="region of interest" description="Disordered" evidence="2">
    <location>
        <begin position="184"/>
        <end position="216"/>
    </location>
</feature>
<feature type="compositionally biased region" description="Polar residues" evidence="2">
    <location>
        <begin position="393"/>
        <end position="403"/>
    </location>
</feature>
<accession>A0A6G1K610</accession>
<reference evidence="4" key="1">
    <citation type="journal article" date="2020" name="Stud. Mycol.">
        <title>101 Dothideomycetes genomes: a test case for predicting lifestyles and emergence of pathogens.</title>
        <authorList>
            <person name="Haridas S."/>
            <person name="Albert R."/>
            <person name="Binder M."/>
            <person name="Bloem J."/>
            <person name="Labutti K."/>
            <person name="Salamov A."/>
            <person name="Andreopoulos B."/>
            <person name="Baker S."/>
            <person name="Barry K."/>
            <person name="Bills G."/>
            <person name="Bluhm B."/>
            <person name="Cannon C."/>
            <person name="Castanera R."/>
            <person name="Culley D."/>
            <person name="Daum C."/>
            <person name="Ezra D."/>
            <person name="Gonzalez J."/>
            <person name="Henrissat B."/>
            <person name="Kuo A."/>
            <person name="Liang C."/>
            <person name="Lipzen A."/>
            <person name="Lutzoni F."/>
            <person name="Magnuson J."/>
            <person name="Mondo S."/>
            <person name="Nolan M."/>
            <person name="Ohm R."/>
            <person name="Pangilinan J."/>
            <person name="Park H.-J."/>
            <person name="Ramirez L."/>
            <person name="Alfaro M."/>
            <person name="Sun H."/>
            <person name="Tritt A."/>
            <person name="Yoshinaga Y."/>
            <person name="Zwiers L.-H."/>
            <person name="Turgeon B."/>
            <person name="Goodwin S."/>
            <person name="Spatafora J."/>
            <person name="Crous P."/>
            <person name="Grigoriev I."/>
        </authorList>
    </citation>
    <scope>NUCLEOTIDE SEQUENCE</scope>
    <source>
        <strain evidence="4">CBS 279.74</strain>
    </source>
</reference>
<dbReference type="Pfam" id="PF15456">
    <property type="entry name" value="Uds1"/>
    <property type="match status" value="1"/>
</dbReference>
<evidence type="ECO:0000313" key="4">
    <source>
        <dbReference type="EMBL" id="KAF2708254.1"/>
    </source>
</evidence>
<dbReference type="EMBL" id="MU005772">
    <property type="protein sequence ID" value="KAF2708254.1"/>
    <property type="molecule type" value="Genomic_DNA"/>
</dbReference>